<evidence type="ECO:0000259" key="4">
    <source>
        <dbReference type="PROSITE" id="PS50932"/>
    </source>
</evidence>
<dbReference type="InterPro" id="IPR046335">
    <property type="entry name" value="LacI/GalR-like_sensor"/>
</dbReference>
<feature type="domain" description="HTH lacI-type" evidence="4">
    <location>
        <begin position="5"/>
        <end position="59"/>
    </location>
</feature>
<reference evidence="5" key="1">
    <citation type="submission" date="2021-04" db="EMBL/GenBank/DDBJ databases">
        <title>Oceanospirillales bacteria with DddD are important DMSP degraders in coastal seawater.</title>
        <authorList>
            <person name="Liu J."/>
        </authorList>
    </citation>
    <scope>NUCLEOTIDE SEQUENCE</scope>
    <source>
        <strain evidence="5">D13-1</strain>
    </source>
</reference>
<dbReference type="SUPFAM" id="SSF47413">
    <property type="entry name" value="lambda repressor-like DNA-binding domains"/>
    <property type="match status" value="1"/>
</dbReference>
<dbReference type="Pfam" id="PF13377">
    <property type="entry name" value="Peripla_BP_3"/>
    <property type="match status" value="1"/>
</dbReference>
<dbReference type="Gene3D" id="1.10.260.40">
    <property type="entry name" value="lambda repressor-like DNA-binding domains"/>
    <property type="match status" value="1"/>
</dbReference>
<dbReference type="Proteomes" id="UP001058461">
    <property type="component" value="Chromosome"/>
</dbReference>
<evidence type="ECO:0000256" key="3">
    <source>
        <dbReference type="ARBA" id="ARBA00023163"/>
    </source>
</evidence>
<evidence type="ECO:0000313" key="6">
    <source>
        <dbReference type="Proteomes" id="UP001058461"/>
    </source>
</evidence>
<keyword evidence="1" id="KW-0805">Transcription regulation</keyword>
<dbReference type="Pfam" id="PF00356">
    <property type="entry name" value="LacI"/>
    <property type="match status" value="1"/>
</dbReference>
<keyword evidence="6" id="KW-1185">Reference proteome</keyword>
<name>A0ABY5HIW5_9GAMM</name>
<dbReference type="InterPro" id="IPR010982">
    <property type="entry name" value="Lambda_DNA-bd_dom_sf"/>
</dbReference>
<gene>
    <name evidence="5" type="ORF">KDW95_18410</name>
</gene>
<dbReference type="EMBL" id="CP073347">
    <property type="protein sequence ID" value="UTW11222.1"/>
    <property type="molecule type" value="Genomic_DNA"/>
</dbReference>
<evidence type="ECO:0000313" key="5">
    <source>
        <dbReference type="EMBL" id="UTW11222.1"/>
    </source>
</evidence>
<dbReference type="InterPro" id="IPR000843">
    <property type="entry name" value="HTH_LacI"/>
</dbReference>
<sequence length="344" mass="37745">MAKGVNLKSLAKELGISVTTVSRALADYDDVSSATKQKVKDKAQQLGYRPNHAARRLVTGRSSAVGFIMHGAYGDFRDQFNSRLIVSLSQALHDVAPNHDLIITTVPQDKSELDTYKRFVDSGRVDSFIVSRTQIQDPRVDYLLSQGVHFVTHGRTADAEQHCWVDTNAELGFRQATESLIQRGHRRIVFLNFPQQLNTAVLRQSGYQAAMQAAGLPGRMIHCEFGTTCAYEPVRAMLAEPLAPTAFVCASDVYAYAVLQACLDLGLMPGKDVSIFGSDNLPPVDSNRPQLSTLDVSFSAVSHAIINLLLDQAASSRSVIKHKLFDYHLLERNSTGPCPANVKT</sequence>
<keyword evidence="3" id="KW-0804">Transcription</keyword>
<dbReference type="RefSeq" id="WP_255853260.1">
    <property type="nucleotide sequence ID" value="NZ_CP073347.1"/>
</dbReference>
<dbReference type="PANTHER" id="PTHR30146:SF109">
    <property type="entry name" value="HTH-TYPE TRANSCRIPTIONAL REGULATOR GALS"/>
    <property type="match status" value="1"/>
</dbReference>
<dbReference type="PROSITE" id="PS50932">
    <property type="entry name" value="HTH_LACI_2"/>
    <property type="match status" value="1"/>
</dbReference>
<dbReference type="InterPro" id="IPR028082">
    <property type="entry name" value="Peripla_BP_I"/>
</dbReference>
<dbReference type="Gene3D" id="3.40.50.2300">
    <property type="match status" value="2"/>
</dbReference>
<dbReference type="PANTHER" id="PTHR30146">
    <property type="entry name" value="LACI-RELATED TRANSCRIPTIONAL REPRESSOR"/>
    <property type="match status" value="1"/>
</dbReference>
<keyword evidence="2" id="KW-0238">DNA-binding</keyword>
<evidence type="ECO:0000256" key="2">
    <source>
        <dbReference type="ARBA" id="ARBA00023125"/>
    </source>
</evidence>
<evidence type="ECO:0000256" key="1">
    <source>
        <dbReference type="ARBA" id="ARBA00023015"/>
    </source>
</evidence>
<protein>
    <submittedName>
        <fullName evidence="5">Substrate-binding domain-containing protein</fullName>
    </submittedName>
</protein>
<dbReference type="SMART" id="SM00354">
    <property type="entry name" value="HTH_LACI"/>
    <property type="match status" value="1"/>
</dbReference>
<proteinExistence type="predicted"/>
<dbReference type="SUPFAM" id="SSF53822">
    <property type="entry name" value="Periplasmic binding protein-like I"/>
    <property type="match status" value="1"/>
</dbReference>
<organism evidence="5 6">
    <name type="scientific">Marinobacterium rhizophilum</name>
    <dbReference type="NCBI Taxonomy" id="420402"/>
    <lineage>
        <taxon>Bacteria</taxon>
        <taxon>Pseudomonadati</taxon>
        <taxon>Pseudomonadota</taxon>
        <taxon>Gammaproteobacteria</taxon>
        <taxon>Oceanospirillales</taxon>
        <taxon>Oceanospirillaceae</taxon>
        <taxon>Marinobacterium</taxon>
    </lineage>
</organism>
<accession>A0ABY5HIW5</accession>
<dbReference type="CDD" id="cd01392">
    <property type="entry name" value="HTH_LacI"/>
    <property type="match status" value="1"/>
</dbReference>